<comment type="caution">
    <text evidence="2">The sequence shown here is derived from an EMBL/GenBank/DDBJ whole genome shotgun (WGS) entry which is preliminary data.</text>
</comment>
<feature type="compositionally biased region" description="Basic and acidic residues" evidence="1">
    <location>
        <begin position="284"/>
        <end position="343"/>
    </location>
</feature>
<feature type="compositionally biased region" description="Acidic residues" evidence="1">
    <location>
        <begin position="408"/>
        <end position="417"/>
    </location>
</feature>
<feature type="region of interest" description="Disordered" evidence="1">
    <location>
        <begin position="284"/>
        <end position="437"/>
    </location>
</feature>
<keyword evidence="3" id="KW-1185">Reference proteome</keyword>
<dbReference type="GO" id="GO:0090537">
    <property type="term" value="C:CERF complex"/>
    <property type="evidence" value="ECO:0007669"/>
    <property type="project" value="InterPro"/>
</dbReference>
<dbReference type="EMBL" id="BMAW01002376">
    <property type="protein sequence ID" value="GFS78306.1"/>
    <property type="molecule type" value="Genomic_DNA"/>
</dbReference>
<name>A0A8X6MU98_NEPPI</name>
<proteinExistence type="predicted"/>
<protein>
    <submittedName>
        <fullName evidence="2">Cat eye syndrome critical region protein 2</fullName>
    </submittedName>
</protein>
<feature type="compositionally biased region" description="Acidic residues" evidence="1">
    <location>
        <begin position="374"/>
        <end position="386"/>
    </location>
</feature>
<feature type="compositionally biased region" description="Low complexity" evidence="1">
    <location>
        <begin position="418"/>
        <end position="430"/>
    </location>
</feature>
<dbReference type="OrthoDB" id="303107at2759"/>
<reference evidence="2" key="1">
    <citation type="submission" date="2020-08" db="EMBL/GenBank/DDBJ databases">
        <title>Multicomponent nature underlies the extraordinary mechanical properties of spider dragline silk.</title>
        <authorList>
            <person name="Kono N."/>
            <person name="Nakamura H."/>
            <person name="Mori M."/>
            <person name="Yoshida Y."/>
            <person name="Ohtoshi R."/>
            <person name="Malay A.D."/>
            <person name="Moran D.A.P."/>
            <person name="Tomita M."/>
            <person name="Numata K."/>
            <person name="Arakawa K."/>
        </authorList>
    </citation>
    <scope>NUCLEOTIDE SEQUENCE</scope>
</reference>
<dbReference type="Proteomes" id="UP000887013">
    <property type="component" value="Unassembled WGS sequence"/>
</dbReference>
<dbReference type="PANTHER" id="PTHR47092:SF1">
    <property type="entry name" value="CHROMATIN REMODELING REGULATOR CECR2"/>
    <property type="match status" value="1"/>
</dbReference>
<sequence>MDEVQSWWEVPAIAHFCYVFRAAFNLIYIEIGELEAAILNMQDPEMCISLEQLITKLLQGCFDEDEVTSANWEEKLHELFRESCEKGENPLENNAFAFLSPRSRVEVLFKLCEFRLDADGALEAIKDISPEVMQASCVGKDGQNNTYWYFCDERLYKEDLSIPVKKSNKPLPSVKGKSTKDALTNGKRSAREKKIKCEDSNKSWSIVCHNSSDWEALIKTFSKSKHKREKELAKEIETKYLPMLAEIVSEKDRLLRKRFLELAPKRVSSRISKVQAQKKLEEQMAEEANEKRRLEMEEERIKKEADKKKQEVEDRRKRAEARQKIVEERSKRARQRDMMRGFDESDFNSNETSRRRSTRSRRSAVYTENQSDHSEDEENSDEESYNEDASHSESEQSVEGHSSKNESEDVGSEDESDNSSSNKVYSNSNNDCSSSLRPSIIQNSYSLSKWNADSNKHKIHVLRYPYSEMPVNKRLKTDGGSYTNGPVNPASANDLKSSYYRESHSYHPLLQRNLNSCSKVTSSPPIIRIDFIKPPKHQVTRG</sequence>
<evidence type="ECO:0000256" key="1">
    <source>
        <dbReference type="SAM" id="MobiDB-lite"/>
    </source>
</evidence>
<dbReference type="InterPro" id="IPR029614">
    <property type="entry name" value="CECR2"/>
</dbReference>
<dbReference type="AlphaFoldDB" id="A0A8X6MU98"/>
<dbReference type="PANTHER" id="PTHR47092">
    <property type="entry name" value="CAT EYE SYNDROME CRITICAL REGION PROTEIN 2"/>
    <property type="match status" value="1"/>
</dbReference>
<organism evidence="2 3">
    <name type="scientific">Nephila pilipes</name>
    <name type="common">Giant wood spider</name>
    <name type="synonym">Nephila maculata</name>
    <dbReference type="NCBI Taxonomy" id="299642"/>
    <lineage>
        <taxon>Eukaryota</taxon>
        <taxon>Metazoa</taxon>
        <taxon>Ecdysozoa</taxon>
        <taxon>Arthropoda</taxon>
        <taxon>Chelicerata</taxon>
        <taxon>Arachnida</taxon>
        <taxon>Araneae</taxon>
        <taxon>Araneomorphae</taxon>
        <taxon>Entelegynae</taxon>
        <taxon>Araneoidea</taxon>
        <taxon>Nephilidae</taxon>
        <taxon>Nephila</taxon>
    </lineage>
</organism>
<dbReference type="GO" id="GO:0006338">
    <property type="term" value="P:chromatin remodeling"/>
    <property type="evidence" value="ECO:0007669"/>
    <property type="project" value="InterPro"/>
</dbReference>
<evidence type="ECO:0000313" key="2">
    <source>
        <dbReference type="EMBL" id="GFS78306.1"/>
    </source>
</evidence>
<accession>A0A8X6MU98</accession>
<evidence type="ECO:0000313" key="3">
    <source>
        <dbReference type="Proteomes" id="UP000887013"/>
    </source>
</evidence>
<gene>
    <name evidence="2" type="primary">CECR2</name>
    <name evidence="2" type="ORF">NPIL_158191</name>
</gene>